<proteinExistence type="inferred from homology"/>
<comment type="similarity">
    <text evidence="2">Belongs to the peptidase A24 family.</text>
</comment>
<dbReference type="InterPro" id="IPR050882">
    <property type="entry name" value="Prepilin_peptidase/N-MTase"/>
</dbReference>
<evidence type="ECO:0000259" key="8">
    <source>
        <dbReference type="Pfam" id="PF01478"/>
    </source>
</evidence>
<dbReference type="Pfam" id="PF06750">
    <property type="entry name" value="A24_N_bact"/>
    <property type="match status" value="1"/>
</dbReference>
<dbReference type="PANTHER" id="PTHR30487:SF0">
    <property type="entry name" value="PREPILIN LEADER PEPTIDASE_N-METHYLTRANSFERASE-RELATED"/>
    <property type="match status" value="1"/>
</dbReference>
<gene>
    <name evidence="10" type="ORF">GCM10009799_08440</name>
</gene>
<dbReference type="InterPro" id="IPR010627">
    <property type="entry name" value="Prepilin_pept_A24_N"/>
</dbReference>
<feature type="domain" description="Prepilin peptidase A24 N-terminal" evidence="9">
    <location>
        <begin position="49"/>
        <end position="104"/>
    </location>
</feature>
<reference evidence="10 11" key="1">
    <citation type="journal article" date="2019" name="Int. J. Syst. Evol. Microbiol.">
        <title>The Global Catalogue of Microorganisms (GCM) 10K type strain sequencing project: providing services to taxonomists for standard genome sequencing and annotation.</title>
        <authorList>
            <consortium name="The Broad Institute Genomics Platform"/>
            <consortium name="The Broad Institute Genome Sequencing Center for Infectious Disease"/>
            <person name="Wu L."/>
            <person name="Ma J."/>
        </authorList>
    </citation>
    <scope>NUCLEOTIDE SEQUENCE [LARGE SCALE GENOMIC DNA]</scope>
    <source>
        <strain evidence="10 11">JCM 15313</strain>
    </source>
</reference>
<evidence type="ECO:0000256" key="1">
    <source>
        <dbReference type="ARBA" id="ARBA00004651"/>
    </source>
</evidence>
<evidence type="ECO:0000256" key="5">
    <source>
        <dbReference type="ARBA" id="ARBA00022989"/>
    </source>
</evidence>
<evidence type="ECO:0000256" key="6">
    <source>
        <dbReference type="ARBA" id="ARBA00023136"/>
    </source>
</evidence>
<protein>
    <submittedName>
        <fullName evidence="10">A24 family peptidase</fullName>
    </submittedName>
</protein>
<comment type="subcellular location">
    <subcellularLocation>
        <location evidence="1">Cell membrane</location>
        <topology evidence="1">Multi-pass membrane protein</topology>
    </subcellularLocation>
</comment>
<evidence type="ECO:0000256" key="2">
    <source>
        <dbReference type="ARBA" id="ARBA00005801"/>
    </source>
</evidence>
<evidence type="ECO:0000256" key="7">
    <source>
        <dbReference type="SAM" id="Phobius"/>
    </source>
</evidence>
<accession>A0ABN2SEQ4</accession>
<feature type="domain" description="Prepilin type IV endopeptidase peptidase" evidence="8">
    <location>
        <begin position="127"/>
        <end position="267"/>
    </location>
</feature>
<evidence type="ECO:0000313" key="11">
    <source>
        <dbReference type="Proteomes" id="UP001501585"/>
    </source>
</evidence>
<keyword evidence="3" id="KW-1003">Cell membrane</keyword>
<dbReference type="PANTHER" id="PTHR30487">
    <property type="entry name" value="TYPE 4 PREPILIN-LIKE PROTEINS LEADER PEPTIDE-PROCESSING ENZYME"/>
    <property type="match status" value="1"/>
</dbReference>
<evidence type="ECO:0000259" key="9">
    <source>
        <dbReference type="Pfam" id="PF06750"/>
    </source>
</evidence>
<keyword evidence="6 7" id="KW-0472">Membrane</keyword>
<comment type="caution">
    <text evidence="10">The sequence shown here is derived from an EMBL/GenBank/DDBJ whole genome shotgun (WGS) entry which is preliminary data.</text>
</comment>
<feature type="transmembrane region" description="Helical" evidence="7">
    <location>
        <begin position="250"/>
        <end position="271"/>
    </location>
</feature>
<dbReference type="RefSeq" id="WP_344160245.1">
    <property type="nucleotide sequence ID" value="NZ_BAAAPC010000003.1"/>
</dbReference>
<feature type="transmembrane region" description="Helical" evidence="7">
    <location>
        <begin position="191"/>
        <end position="219"/>
    </location>
</feature>
<feature type="transmembrane region" description="Helical" evidence="7">
    <location>
        <begin position="119"/>
        <end position="138"/>
    </location>
</feature>
<organism evidence="10 11">
    <name type="scientific">Nocardiopsis rhodophaea</name>
    <dbReference type="NCBI Taxonomy" id="280238"/>
    <lineage>
        <taxon>Bacteria</taxon>
        <taxon>Bacillati</taxon>
        <taxon>Actinomycetota</taxon>
        <taxon>Actinomycetes</taxon>
        <taxon>Streptosporangiales</taxon>
        <taxon>Nocardiopsidaceae</taxon>
        <taxon>Nocardiopsis</taxon>
    </lineage>
</organism>
<sequence>MPPSPDAVLAVVLAVALGLVGVPVGRATGRVVPLFVRHDPGPDGGSGPPPPACPHCGAEIPFLRWLPVPRSADLLRRGRCPSCRATIPVSSTTVRATAAAFAVIGATTGMGLGLAGHSWVALAALLFFGALGAVLSVIDIRVHRLPDVLVLRSYPVALPLVLGGALAAAYVGGPADRLASPEIPPADALTALAGLGGVAGGVSGALVGMAGLAAFYGLLWFIYPAGMGWGDVKLSGMLGLYLGWQSLSSVISGTFLAFLLSSAVGLTLMALGRATRKTQLPFGPFMIIGALAVVLVGDPLPLII</sequence>
<dbReference type="Pfam" id="PF01478">
    <property type="entry name" value="Peptidase_A24"/>
    <property type="match status" value="1"/>
</dbReference>
<keyword evidence="11" id="KW-1185">Reference proteome</keyword>
<evidence type="ECO:0000256" key="3">
    <source>
        <dbReference type="ARBA" id="ARBA00022475"/>
    </source>
</evidence>
<feature type="transmembrane region" description="Helical" evidence="7">
    <location>
        <begin position="150"/>
        <end position="171"/>
    </location>
</feature>
<keyword evidence="5 7" id="KW-1133">Transmembrane helix</keyword>
<dbReference type="Gene3D" id="1.20.120.1220">
    <property type="match status" value="1"/>
</dbReference>
<dbReference type="EMBL" id="BAAAPC010000003">
    <property type="protein sequence ID" value="GAA1985333.1"/>
    <property type="molecule type" value="Genomic_DNA"/>
</dbReference>
<keyword evidence="4 7" id="KW-0812">Transmembrane</keyword>
<dbReference type="Proteomes" id="UP001501585">
    <property type="component" value="Unassembled WGS sequence"/>
</dbReference>
<dbReference type="InterPro" id="IPR000045">
    <property type="entry name" value="Prepilin_IV_endopep_pep"/>
</dbReference>
<evidence type="ECO:0000256" key="4">
    <source>
        <dbReference type="ARBA" id="ARBA00022692"/>
    </source>
</evidence>
<feature type="transmembrane region" description="Helical" evidence="7">
    <location>
        <begin position="283"/>
        <end position="303"/>
    </location>
</feature>
<evidence type="ECO:0000313" key="10">
    <source>
        <dbReference type="EMBL" id="GAA1985333.1"/>
    </source>
</evidence>
<name>A0ABN2SEQ4_9ACTN</name>